<feature type="region of interest" description="Disordered" evidence="5">
    <location>
        <begin position="542"/>
        <end position="577"/>
    </location>
</feature>
<dbReference type="GO" id="GO:0006511">
    <property type="term" value="P:ubiquitin-dependent protein catabolic process"/>
    <property type="evidence" value="ECO:0007669"/>
    <property type="project" value="TreeGrafter"/>
</dbReference>
<dbReference type="Proteomes" id="UP000225706">
    <property type="component" value="Unassembled WGS sequence"/>
</dbReference>
<feature type="compositionally biased region" description="Polar residues" evidence="5">
    <location>
        <begin position="16"/>
        <end position="39"/>
    </location>
</feature>
<dbReference type="InterPro" id="IPR008913">
    <property type="entry name" value="Znf_CHY"/>
</dbReference>
<evidence type="ECO:0000313" key="9">
    <source>
        <dbReference type="Proteomes" id="UP000225706"/>
    </source>
</evidence>
<dbReference type="PANTHER" id="PTHR21319">
    <property type="entry name" value="RING FINGER AND CHY ZINC FINGER DOMAIN-CONTAINING PROTEIN 1"/>
    <property type="match status" value="1"/>
</dbReference>
<name>A0A2B4S7Z9_STYPI</name>
<sequence>MPLLFELSSGAVATKIQRNSMENAHEGPNQSSPRLNSKYSKLPLDHHTSGAEKMELHNHLNGSANHLSDSQKSNSEDENKHGIKDANNCVNSSNDNDDFFGDDDNHDNFANNFGFFAKSCTVQAPLYPHAEETSVGSEETAESLIDTIDEDTGNSCAENNDGSLASSNSITSNIDTSCENSITRSDKKKATDVQKTSSYEIGNNVEFLVERNDPSLPQSLFTESYDMRNSYSNGWTQHSVTGNSRSPPHWSVPRLRAPQRCGLMLEDAQPRGLGPRYGDPMLANYQPVIQMAGQFPYASGFSQTSFSSFGDFYAGNGTQTTSPSLGVSPLAPAVRYPAVTIPNSRINVPTTTSQYSLSSMSASFPLVTSTNIVFNRGYRDTQEKGGLNSSDLGDSERQEERLRNHDLFSGHQEGSFASLSLRDPLLVSLEQQVAEIDRVLKEREERTKRQREAAQRHKEIRETRQREAREGKEREEREMREQEEKERREREQRETREREERETRERGLREMREREERETRERELREREERETRERELREIREREQRGTREREDGEIRERENREGMERELGWRREGETRETEEIIVEGNQPIQETPLWQCEHYQRRCSVKFPCCGAFYPCHRCHNLSGTCPADDKKAHHATHVKCGNCGREEEDAFSGCQILPCSHKVHRECAIAMIQNGVIYKDRSFHCDVCNVCLNKGLEGKHKCRPNSGHDECCICLKDAFSRCQILPCSHKVHRECAIAMIQNGVSSRRPTPVSDARQSSQHIFALYVDTSRAKIKLLINAQSAVSAERFQRLSDPAMLIRGSPRVCYCYDTERRSQLPHLPSSFVESDRNQRVNNNLDFSVQHSEKM</sequence>
<organism evidence="8 9">
    <name type="scientific">Stylophora pistillata</name>
    <name type="common">Smooth cauliflower coral</name>
    <dbReference type="NCBI Taxonomy" id="50429"/>
    <lineage>
        <taxon>Eukaryota</taxon>
        <taxon>Metazoa</taxon>
        <taxon>Cnidaria</taxon>
        <taxon>Anthozoa</taxon>
        <taxon>Hexacorallia</taxon>
        <taxon>Scleractinia</taxon>
        <taxon>Astrocoeniina</taxon>
        <taxon>Pocilloporidae</taxon>
        <taxon>Stylophora</taxon>
    </lineage>
</organism>
<feature type="region of interest" description="Disordered" evidence="5">
    <location>
        <begin position="380"/>
        <end position="400"/>
    </location>
</feature>
<proteinExistence type="predicted"/>
<feature type="compositionally biased region" description="Polar residues" evidence="5">
    <location>
        <begin position="61"/>
        <end position="73"/>
    </location>
</feature>
<dbReference type="OrthoDB" id="6000532at2759"/>
<feature type="domain" description="CHY-type" evidence="6">
    <location>
        <begin position="592"/>
        <end position="665"/>
    </location>
</feature>
<dbReference type="EMBL" id="LSMT01000158">
    <property type="protein sequence ID" value="PFX25163.1"/>
    <property type="molecule type" value="Genomic_DNA"/>
</dbReference>
<dbReference type="Pfam" id="PF05495">
    <property type="entry name" value="zf-CHY"/>
    <property type="match status" value="1"/>
</dbReference>
<keyword evidence="3" id="KW-0862">Zinc</keyword>
<dbReference type="SUPFAM" id="SSF161219">
    <property type="entry name" value="CHY zinc finger-like"/>
    <property type="match status" value="1"/>
</dbReference>
<dbReference type="GO" id="GO:0005634">
    <property type="term" value="C:nucleus"/>
    <property type="evidence" value="ECO:0007669"/>
    <property type="project" value="TreeGrafter"/>
</dbReference>
<dbReference type="PANTHER" id="PTHR21319:SF53">
    <property type="entry name" value="RING FINGER AND CHY ZINC FINGER DOMAIN-CONTAINING PROTEIN 1"/>
    <property type="match status" value="1"/>
</dbReference>
<dbReference type="GO" id="GO:0061630">
    <property type="term" value="F:ubiquitin protein ligase activity"/>
    <property type="evidence" value="ECO:0007669"/>
    <property type="project" value="TreeGrafter"/>
</dbReference>
<dbReference type="InterPro" id="IPR017921">
    <property type="entry name" value="Znf_CTCHY"/>
</dbReference>
<keyword evidence="2 4" id="KW-0863">Zinc-finger</keyword>
<feature type="region of interest" description="Disordered" evidence="5">
    <location>
        <begin position="61"/>
        <end position="91"/>
    </location>
</feature>
<dbReference type="GO" id="GO:0016567">
    <property type="term" value="P:protein ubiquitination"/>
    <property type="evidence" value="ECO:0007669"/>
    <property type="project" value="TreeGrafter"/>
</dbReference>
<dbReference type="GO" id="GO:0008270">
    <property type="term" value="F:zinc ion binding"/>
    <property type="evidence" value="ECO:0007669"/>
    <property type="project" value="UniProtKB-KW"/>
</dbReference>
<gene>
    <name evidence="8" type="primary">Rchy1</name>
    <name evidence="8" type="ORF">AWC38_SpisGene10232</name>
</gene>
<evidence type="ECO:0000256" key="1">
    <source>
        <dbReference type="ARBA" id="ARBA00022723"/>
    </source>
</evidence>
<evidence type="ECO:0000256" key="2">
    <source>
        <dbReference type="ARBA" id="ARBA00022771"/>
    </source>
</evidence>
<evidence type="ECO:0000256" key="3">
    <source>
        <dbReference type="ARBA" id="ARBA00022833"/>
    </source>
</evidence>
<evidence type="ECO:0000256" key="5">
    <source>
        <dbReference type="SAM" id="MobiDB-lite"/>
    </source>
</evidence>
<dbReference type="AlphaFoldDB" id="A0A2B4S7Z9"/>
<feature type="compositionally biased region" description="Basic and acidic residues" evidence="5">
    <location>
        <begin position="74"/>
        <end position="84"/>
    </location>
</feature>
<evidence type="ECO:0000259" key="6">
    <source>
        <dbReference type="PROSITE" id="PS51266"/>
    </source>
</evidence>
<feature type="region of interest" description="Disordered" evidence="5">
    <location>
        <begin position="16"/>
        <end position="45"/>
    </location>
</feature>
<comment type="caution">
    <text evidence="8">The sequence shown here is derived from an EMBL/GenBank/DDBJ whole genome shotgun (WGS) entry which is preliminary data.</text>
</comment>
<keyword evidence="1" id="KW-0479">Metal-binding</keyword>
<keyword evidence="9" id="KW-1185">Reference proteome</keyword>
<dbReference type="PROSITE" id="PS51266">
    <property type="entry name" value="ZF_CHY"/>
    <property type="match status" value="1"/>
</dbReference>
<dbReference type="PROSITE" id="PS51270">
    <property type="entry name" value="ZF_CTCHY"/>
    <property type="match status" value="1"/>
</dbReference>
<protein>
    <submittedName>
        <fullName evidence="8">RING finger and CHY zinc finger domain-containing protein 1</fullName>
    </submittedName>
</protein>
<dbReference type="STRING" id="50429.A0A2B4S7Z9"/>
<accession>A0A2B4S7Z9</accession>
<evidence type="ECO:0000259" key="7">
    <source>
        <dbReference type="PROSITE" id="PS51270"/>
    </source>
</evidence>
<evidence type="ECO:0000256" key="4">
    <source>
        <dbReference type="PROSITE-ProRule" id="PRU00601"/>
    </source>
</evidence>
<evidence type="ECO:0000313" key="8">
    <source>
        <dbReference type="EMBL" id="PFX25163.1"/>
    </source>
</evidence>
<reference evidence="9" key="1">
    <citation type="journal article" date="2017" name="bioRxiv">
        <title>Comparative analysis of the genomes of Stylophora pistillata and Acropora digitifera provides evidence for extensive differences between species of corals.</title>
        <authorList>
            <person name="Voolstra C.R."/>
            <person name="Li Y."/>
            <person name="Liew Y.J."/>
            <person name="Baumgarten S."/>
            <person name="Zoccola D."/>
            <person name="Flot J.-F."/>
            <person name="Tambutte S."/>
            <person name="Allemand D."/>
            <person name="Aranda M."/>
        </authorList>
    </citation>
    <scope>NUCLEOTIDE SEQUENCE [LARGE SCALE GENOMIC DNA]</scope>
</reference>
<dbReference type="InterPro" id="IPR037274">
    <property type="entry name" value="Znf_CHY_sf"/>
</dbReference>
<feature type="domain" description="CTCHY-type" evidence="7">
    <location>
        <begin position="639"/>
        <end position="714"/>
    </location>
</feature>
<feature type="region of interest" description="Disordered" evidence="5">
    <location>
        <begin position="443"/>
        <end position="513"/>
    </location>
</feature>